<evidence type="ECO:0000313" key="6">
    <source>
        <dbReference type="Proteomes" id="UP000326979"/>
    </source>
</evidence>
<keyword evidence="3" id="KW-0274">FAD</keyword>
<gene>
    <name evidence="5" type="ORF">FNH04_37080</name>
</gene>
<proteinExistence type="predicted"/>
<keyword evidence="2" id="KW-0285">Flavoprotein</keyword>
<dbReference type="GO" id="GO:0071949">
    <property type="term" value="F:FAD binding"/>
    <property type="evidence" value="ECO:0007669"/>
    <property type="project" value="InterPro"/>
</dbReference>
<dbReference type="Pfam" id="PF21274">
    <property type="entry name" value="Rng_hyd_C"/>
    <property type="match status" value="1"/>
</dbReference>
<dbReference type="PANTHER" id="PTHR43004">
    <property type="entry name" value="TRK SYSTEM POTASSIUM UPTAKE PROTEIN"/>
    <property type="match status" value="1"/>
</dbReference>
<dbReference type="InterPro" id="IPR036188">
    <property type="entry name" value="FAD/NAD-bd_sf"/>
</dbReference>
<evidence type="ECO:0000256" key="3">
    <source>
        <dbReference type="ARBA" id="ARBA00022827"/>
    </source>
</evidence>
<dbReference type="AlphaFoldDB" id="A0A5N8WFQ5"/>
<dbReference type="EMBL" id="VJZE01000436">
    <property type="protein sequence ID" value="MPY45318.1"/>
    <property type="molecule type" value="Genomic_DNA"/>
</dbReference>
<accession>A0A5N8WFQ5</accession>
<feature type="domain" description="FAD-binding" evidence="4">
    <location>
        <begin position="8"/>
        <end position="337"/>
    </location>
</feature>
<dbReference type="GO" id="GO:0016709">
    <property type="term" value="F:oxidoreductase activity, acting on paired donors, with incorporation or reduction of molecular oxygen, NAD(P)H as one donor, and incorporation of one atom of oxygen"/>
    <property type="evidence" value="ECO:0007669"/>
    <property type="project" value="UniProtKB-ARBA"/>
</dbReference>
<dbReference type="Proteomes" id="UP000326979">
    <property type="component" value="Unassembled WGS sequence"/>
</dbReference>
<dbReference type="SUPFAM" id="SSF51905">
    <property type="entry name" value="FAD/NAD(P)-binding domain"/>
    <property type="match status" value="1"/>
</dbReference>
<evidence type="ECO:0000256" key="2">
    <source>
        <dbReference type="ARBA" id="ARBA00022630"/>
    </source>
</evidence>
<protein>
    <submittedName>
        <fullName evidence="5">Oxidoreductase</fullName>
    </submittedName>
</protein>
<reference evidence="5 6" key="1">
    <citation type="submission" date="2019-07" db="EMBL/GenBank/DDBJ databases">
        <title>New species of Amycolatopsis and Streptomyces.</title>
        <authorList>
            <person name="Duangmal K."/>
            <person name="Teo W.F.A."/>
            <person name="Lipun K."/>
        </authorList>
    </citation>
    <scope>NUCLEOTIDE SEQUENCE [LARGE SCALE GENOMIC DNA]</scope>
    <source>
        <strain evidence="5 6">TISTR 2346</strain>
    </source>
</reference>
<dbReference type="RefSeq" id="WP_322724937.1">
    <property type="nucleotide sequence ID" value="NZ_BAABEQ010000004.1"/>
</dbReference>
<dbReference type="InterPro" id="IPR050641">
    <property type="entry name" value="RIFMO-like"/>
</dbReference>
<dbReference type="Gene3D" id="3.50.50.60">
    <property type="entry name" value="FAD/NAD(P)-binding domain"/>
    <property type="match status" value="1"/>
</dbReference>
<evidence type="ECO:0000259" key="4">
    <source>
        <dbReference type="Pfam" id="PF01494"/>
    </source>
</evidence>
<dbReference type="InterPro" id="IPR002938">
    <property type="entry name" value="FAD-bd"/>
</dbReference>
<dbReference type="Gene3D" id="3.40.30.120">
    <property type="match status" value="1"/>
</dbReference>
<evidence type="ECO:0000256" key="1">
    <source>
        <dbReference type="ARBA" id="ARBA00001974"/>
    </source>
</evidence>
<keyword evidence="6" id="KW-1185">Reference proteome</keyword>
<sequence>MSTARTLDTRVLVVGAGPVGLLLAGELRLGGADVVVLERRTGPLTESRASTLHARTMELLDQRGLLARLGTPPRGGPGHFGGLTLDLATPGPYAGQWKVPQARTEELLEEWARGLGARFVKGYRLTGLEESDGHVEALAEPEAPGGERLRIRAAYAIGCDGESSTVRELAGFRLSGQDATRELLRADVAGIDIPDRRFERHPGGLAIAHRGPDGVTRVMTHVYGAPARPRTRPPSFAEVTDAWQRVAGDDIGGGTPLWLNAFGDTRRQAEEYRRGRVLLAGDAAHQQLPAGGQALNLGLQDAFNLGWKLAAVALGRAPESLLDTYHAERHPVGRRTLGNIATQAHLLLGGPEVEPLRELFTELLRLPPARAHLAAMISGVDVRYPVDAEGDPEGEPHPLAGSRLPRLRFDTEAGPTDTFAVSRPGSGVLLDLAGGPRPGRTVTPWTDGRVRVVRGTAGPDAPFGAVLLRPDGHVAWADGTDRDLRAALRRWFGPPQRP</sequence>
<evidence type="ECO:0000313" key="5">
    <source>
        <dbReference type="EMBL" id="MPY45318.1"/>
    </source>
</evidence>
<comment type="caution">
    <text evidence="5">The sequence shown here is derived from an EMBL/GenBank/DDBJ whole genome shotgun (WGS) entry which is preliminary data.</text>
</comment>
<dbReference type="Gene3D" id="3.30.70.2450">
    <property type="match status" value="1"/>
</dbReference>
<dbReference type="PRINTS" id="PR00420">
    <property type="entry name" value="RNGMNOXGNASE"/>
</dbReference>
<comment type="cofactor">
    <cofactor evidence="1">
        <name>FAD</name>
        <dbReference type="ChEBI" id="CHEBI:57692"/>
    </cofactor>
</comment>
<organism evidence="5 6">
    <name type="scientific">Streptomyces phyllanthi</name>
    <dbReference type="NCBI Taxonomy" id="1803180"/>
    <lineage>
        <taxon>Bacteria</taxon>
        <taxon>Bacillati</taxon>
        <taxon>Actinomycetota</taxon>
        <taxon>Actinomycetes</taxon>
        <taxon>Kitasatosporales</taxon>
        <taxon>Streptomycetaceae</taxon>
        <taxon>Streptomyces</taxon>
    </lineage>
</organism>
<name>A0A5N8WFQ5_9ACTN</name>
<dbReference type="Pfam" id="PF01494">
    <property type="entry name" value="FAD_binding_3"/>
    <property type="match status" value="1"/>
</dbReference>
<dbReference type="PANTHER" id="PTHR43004:SF19">
    <property type="entry name" value="BINDING MONOOXYGENASE, PUTATIVE (JCVI)-RELATED"/>
    <property type="match status" value="1"/>
</dbReference>